<organism evidence="7 8">
    <name type="scientific">Marinitoga hydrogenitolerans (strain DSM 16785 / JCM 12826 / AT1271)</name>
    <dbReference type="NCBI Taxonomy" id="1122195"/>
    <lineage>
        <taxon>Bacteria</taxon>
        <taxon>Thermotogati</taxon>
        <taxon>Thermotogota</taxon>
        <taxon>Thermotogae</taxon>
        <taxon>Petrotogales</taxon>
        <taxon>Petrotogaceae</taxon>
        <taxon>Marinitoga</taxon>
    </lineage>
</organism>
<dbReference type="RefSeq" id="WP_072865316.1">
    <property type="nucleotide sequence ID" value="NZ_FQUI01000030.1"/>
</dbReference>
<dbReference type="AlphaFoldDB" id="A0A1M4YD99"/>
<keyword evidence="5 6" id="KW-0472">Membrane</keyword>
<dbReference type="CDD" id="cd06580">
    <property type="entry name" value="TM_PBP1_transp_TpRbsC_like"/>
    <property type="match status" value="1"/>
</dbReference>
<dbReference type="PANTHER" id="PTHR43370:SF1">
    <property type="entry name" value="GUANOSINE ABC TRANSPORTER PERMEASE PROTEIN NUPQ"/>
    <property type="match status" value="1"/>
</dbReference>
<keyword evidence="2" id="KW-1003">Cell membrane</keyword>
<feature type="transmembrane region" description="Helical" evidence="6">
    <location>
        <begin position="95"/>
        <end position="118"/>
    </location>
</feature>
<accession>A0A1M4YD99</accession>
<keyword evidence="4 6" id="KW-1133">Transmembrane helix</keyword>
<dbReference type="GO" id="GO:0022857">
    <property type="term" value="F:transmembrane transporter activity"/>
    <property type="evidence" value="ECO:0007669"/>
    <property type="project" value="InterPro"/>
</dbReference>
<protein>
    <submittedName>
        <fullName evidence="7">Simple sugar transport system permease protein</fullName>
    </submittedName>
</protein>
<keyword evidence="8" id="KW-1185">Reference proteome</keyword>
<keyword evidence="7" id="KW-0813">Transport</keyword>
<comment type="caution">
    <text evidence="7">The sequence shown here is derived from an EMBL/GenBank/DDBJ whole genome shotgun (WGS) entry which is preliminary data.</text>
</comment>
<feature type="transmembrane region" description="Helical" evidence="6">
    <location>
        <begin position="236"/>
        <end position="262"/>
    </location>
</feature>
<dbReference type="STRING" id="1122195.SAMN02745164_01649"/>
<gene>
    <name evidence="7" type="ORF">SAMN02745164_01649</name>
</gene>
<feature type="transmembrane region" description="Helical" evidence="6">
    <location>
        <begin position="66"/>
        <end position="89"/>
    </location>
</feature>
<dbReference type="PANTHER" id="PTHR43370">
    <property type="entry name" value="SUGAR ABC TRANSPORTER INTEGRAL MEMBRANE PROTEIN-RELATED"/>
    <property type="match status" value="1"/>
</dbReference>
<dbReference type="InterPro" id="IPR001851">
    <property type="entry name" value="ABC_transp_permease"/>
</dbReference>
<feature type="transmembrane region" description="Helical" evidence="6">
    <location>
        <begin position="12"/>
        <end position="35"/>
    </location>
</feature>
<dbReference type="Pfam" id="PF02653">
    <property type="entry name" value="BPD_transp_2"/>
    <property type="match status" value="1"/>
</dbReference>
<feature type="transmembrane region" description="Helical" evidence="6">
    <location>
        <begin position="41"/>
        <end position="59"/>
    </location>
</feature>
<evidence type="ECO:0000256" key="5">
    <source>
        <dbReference type="ARBA" id="ARBA00023136"/>
    </source>
</evidence>
<dbReference type="EMBL" id="FQUI01000030">
    <property type="protein sequence ID" value="SHF03737.1"/>
    <property type="molecule type" value="Genomic_DNA"/>
</dbReference>
<comment type="subcellular location">
    <subcellularLocation>
        <location evidence="1">Cell membrane</location>
        <topology evidence="1">Multi-pass membrane protein</topology>
    </subcellularLocation>
</comment>
<feature type="transmembrane region" description="Helical" evidence="6">
    <location>
        <begin position="155"/>
        <end position="172"/>
    </location>
</feature>
<feature type="transmembrane region" description="Helical" evidence="6">
    <location>
        <begin position="282"/>
        <end position="298"/>
    </location>
</feature>
<name>A0A1M4YD99_MARH1</name>
<evidence type="ECO:0000256" key="1">
    <source>
        <dbReference type="ARBA" id="ARBA00004651"/>
    </source>
</evidence>
<proteinExistence type="predicted"/>
<evidence type="ECO:0000256" key="3">
    <source>
        <dbReference type="ARBA" id="ARBA00022692"/>
    </source>
</evidence>
<dbReference type="OrthoDB" id="9792579at2"/>
<evidence type="ECO:0000313" key="8">
    <source>
        <dbReference type="Proteomes" id="UP000184334"/>
    </source>
</evidence>
<keyword evidence="3 6" id="KW-0812">Transmembrane</keyword>
<reference evidence="7" key="1">
    <citation type="submission" date="2016-11" db="EMBL/GenBank/DDBJ databases">
        <authorList>
            <person name="Varghese N."/>
            <person name="Submissions S."/>
        </authorList>
    </citation>
    <scope>NUCLEOTIDE SEQUENCE [LARGE SCALE GENOMIC DNA]</scope>
    <source>
        <strain evidence="7">DSM 16785</strain>
    </source>
</reference>
<evidence type="ECO:0000256" key="6">
    <source>
        <dbReference type="SAM" id="Phobius"/>
    </source>
</evidence>
<evidence type="ECO:0000313" key="7">
    <source>
        <dbReference type="EMBL" id="SHF03737.1"/>
    </source>
</evidence>
<keyword evidence="7" id="KW-0762">Sugar transport</keyword>
<dbReference type="Proteomes" id="UP000184334">
    <property type="component" value="Unassembled WGS sequence"/>
</dbReference>
<dbReference type="GO" id="GO:0005886">
    <property type="term" value="C:plasma membrane"/>
    <property type="evidence" value="ECO:0007669"/>
    <property type="project" value="UniProtKB-SubCell"/>
</dbReference>
<feature type="transmembrane region" description="Helical" evidence="6">
    <location>
        <begin position="202"/>
        <end position="224"/>
    </location>
</feature>
<evidence type="ECO:0000256" key="4">
    <source>
        <dbReference type="ARBA" id="ARBA00022989"/>
    </source>
</evidence>
<evidence type="ECO:0000256" key="2">
    <source>
        <dbReference type="ARBA" id="ARBA00022475"/>
    </source>
</evidence>
<sequence>MDNAVLNSILSWEFVAAGIRVTTPVLLAALGALVAELAGTPNIALEGTMLFSAFVGVIISGFTQSLWLSVIGALITGIIMSSILAYFSLKLKTDIIMAAIALNIFASGGTIYALYLLTGDKGSSASLKSLVLPNIDIPIIKNIPILGDILSGHHILTYVAIVLVFLIQYMLYRTPLGLRIRSVGESPDAARSVGISVFKTQYTALIISGMLASLGGVFLSMGYVSWFARDMTSGRGFIALAAQALGGTSAYGVALGSLLFGFSEALSFSLQFLNIPYEVTQSMPFIITVGALAFYAWNKAKNRKNREL</sequence>